<evidence type="ECO:0000256" key="1">
    <source>
        <dbReference type="SAM" id="Coils"/>
    </source>
</evidence>
<evidence type="ECO:0000256" key="2">
    <source>
        <dbReference type="SAM" id="Phobius"/>
    </source>
</evidence>
<reference key="1">
    <citation type="submission" date="2010-11" db="EMBL/GenBank/DDBJ databases">
        <title>The complete genome of Leadbetterella byssophila DSM 17132.</title>
        <authorList>
            <consortium name="US DOE Joint Genome Institute (JGI-PGF)"/>
            <person name="Lucas S."/>
            <person name="Copeland A."/>
            <person name="Lapidus A."/>
            <person name="Glavina del Rio T."/>
            <person name="Dalin E."/>
            <person name="Tice H."/>
            <person name="Bruce D."/>
            <person name="Goodwin L."/>
            <person name="Pitluck S."/>
            <person name="Kyrpides N."/>
            <person name="Mavromatis K."/>
            <person name="Ivanova N."/>
            <person name="Teshima H."/>
            <person name="Brettin T."/>
            <person name="Detter J.C."/>
            <person name="Han C."/>
            <person name="Tapia R."/>
            <person name="Land M."/>
            <person name="Hauser L."/>
            <person name="Markowitz V."/>
            <person name="Cheng J.-F."/>
            <person name="Hugenholtz P."/>
            <person name="Woyke T."/>
            <person name="Wu D."/>
            <person name="Tindall B."/>
            <person name="Pomrenke H.G."/>
            <person name="Brambilla E."/>
            <person name="Klenk H.-P."/>
            <person name="Eisen J.A."/>
        </authorList>
    </citation>
    <scope>NUCLEOTIDE SEQUENCE [LARGE SCALE GENOMIC DNA]</scope>
    <source>
        <strain>DSM 17132</strain>
    </source>
</reference>
<gene>
    <name evidence="3" type="ordered locus">Lbys_2800</name>
</gene>
<keyword evidence="1" id="KW-0175">Coiled coil</keyword>
<dbReference type="EMBL" id="CP002305">
    <property type="protein sequence ID" value="ADQ18462.1"/>
    <property type="molecule type" value="Genomic_DNA"/>
</dbReference>
<dbReference type="KEGG" id="lby:Lbys_2800"/>
<evidence type="ECO:0000313" key="4">
    <source>
        <dbReference type="Proteomes" id="UP000007435"/>
    </source>
</evidence>
<feature type="coiled-coil region" evidence="1">
    <location>
        <begin position="31"/>
        <end position="100"/>
    </location>
</feature>
<organism evidence="3 4">
    <name type="scientific">Leadbetterella byssophila (strain DSM 17132 / JCM 16389 / KACC 11308 / NBRC 106382 / 4M15)</name>
    <dbReference type="NCBI Taxonomy" id="649349"/>
    <lineage>
        <taxon>Bacteria</taxon>
        <taxon>Pseudomonadati</taxon>
        <taxon>Bacteroidota</taxon>
        <taxon>Cytophagia</taxon>
        <taxon>Cytophagales</taxon>
        <taxon>Leadbetterellaceae</taxon>
        <taxon>Leadbetterella</taxon>
    </lineage>
</organism>
<dbReference type="OrthoDB" id="936599at2"/>
<dbReference type="HOGENOM" id="CLU_574760_0_0_10"/>
<feature type="transmembrane region" description="Helical" evidence="2">
    <location>
        <begin position="269"/>
        <end position="296"/>
    </location>
</feature>
<keyword evidence="2" id="KW-1133">Transmembrane helix</keyword>
<keyword evidence="2" id="KW-0812">Transmembrane</keyword>
<dbReference type="eggNOG" id="ENOG502Z959">
    <property type="taxonomic scope" value="Bacteria"/>
</dbReference>
<dbReference type="STRING" id="649349.Lbys_2800"/>
<protein>
    <submittedName>
        <fullName evidence="3">Uncharacterized protein</fullName>
    </submittedName>
</protein>
<name>E4RRC9_LEAB4</name>
<keyword evidence="2" id="KW-0472">Membrane</keyword>
<feature type="transmembrane region" description="Helical" evidence="2">
    <location>
        <begin position="186"/>
        <end position="206"/>
    </location>
</feature>
<evidence type="ECO:0000313" key="3">
    <source>
        <dbReference type="EMBL" id="ADQ18462.1"/>
    </source>
</evidence>
<keyword evidence="4" id="KW-1185">Reference proteome</keyword>
<reference evidence="3 4" key="2">
    <citation type="journal article" date="2011" name="Stand. Genomic Sci.">
        <title>Complete genome sequence of Leadbetterella byssophila type strain (4M15).</title>
        <authorList>
            <person name="Abt B."/>
            <person name="Teshima H."/>
            <person name="Lucas S."/>
            <person name="Lapidus A."/>
            <person name="Del Rio T.G."/>
            <person name="Nolan M."/>
            <person name="Tice H."/>
            <person name="Cheng J.F."/>
            <person name="Pitluck S."/>
            <person name="Liolios K."/>
            <person name="Pagani I."/>
            <person name="Ivanova N."/>
            <person name="Mavromatis K."/>
            <person name="Pati A."/>
            <person name="Tapia R."/>
            <person name="Han C."/>
            <person name="Goodwin L."/>
            <person name="Chen A."/>
            <person name="Palaniappan K."/>
            <person name="Land M."/>
            <person name="Hauser L."/>
            <person name="Chang Y.J."/>
            <person name="Jeffries C.D."/>
            <person name="Rohde M."/>
            <person name="Goker M."/>
            <person name="Tindall B.J."/>
            <person name="Detter J.C."/>
            <person name="Woyke T."/>
            <person name="Bristow J."/>
            <person name="Eisen J.A."/>
            <person name="Markowitz V."/>
            <person name="Hugenholtz P."/>
            <person name="Klenk H.P."/>
            <person name="Kyrpides N.C."/>
        </authorList>
    </citation>
    <scope>NUCLEOTIDE SEQUENCE [LARGE SCALE GENOMIC DNA]</scope>
    <source>
        <strain evidence="4">DSM 17132 / JCM 16389 / KACC 11308 / NBRC 106382 / 4M15</strain>
    </source>
</reference>
<dbReference type="AlphaFoldDB" id="E4RRC9"/>
<sequence length="439" mass="50516">MNEDYKKGIEHGVDGLDKTYFEDYLSSEVSLEWLEDAKAQLVDQQEELEKKIQDITSKKLQILEAIHEVKPQHDSKKLEVSHLQEQVEDFQQRIVEAKNEKSKNPLHYPLLAGIIYFFAGIVFLFGDLIISHEIVAYALNIKNDKEAWAFACGLAGVTFLLKPAYERLIEEPYLKNPTDKTQKLHRFFQGTLVLISVITLAVLGFFRYEAYKAEKLKDSINREIKSLQLASTPLIQGTEVKEDPTILLKIEEKMKEIDAYNKELVTSPWALASFVLSGVLFAIAGAICFGIAFPILSSYWKRWIWHNPSINRSRRRIKKLRKQMVQIETPRFEYAATLEHYQKGLDLLPDLDTLKSEAQKINDQILSITEKIRLARESARISSYATGYDYGEKQGKDLGNDDRRRLKNALDEPSKSFRSNGLRPYQALRKAIGENLRDN</sequence>
<feature type="transmembrane region" description="Helical" evidence="2">
    <location>
        <begin position="108"/>
        <end position="135"/>
    </location>
</feature>
<dbReference type="RefSeq" id="WP_013409494.1">
    <property type="nucleotide sequence ID" value="NC_014655.1"/>
</dbReference>
<proteinExistence type="predicted"/>
<accession>E4RRC9</accession>
<dbReference type="Proteomes" id="UP000007435">
    <property type="component" value="Chromosome"/>
</dbReference>